<dbReference type="VEuPathDB" id="PlasmoDB:PCYB_008170"/>
<dbReference type="PhylomeDB" id="K6UP42"/>
<evidence type="ECO:0000313" key="2">
    <source>
        <dbReference type="Proteomes" id="UP000006319"/>
    </source>
</evidence>
<dbReference type="AlphaFoldDB" id="K6UP42"/>
<keyword evidence="2" id="KW-1185">Reference proteome</keyword>
<accession>K6UP42</accession>
<sequence length="194" mass="23149">MFSISHDNDLADNNDVCMYLNYVIHKEISEFNNSDYKTKEFYDNLINKFEEESFQLRKYCKKYIQHLDKKIYEKMGKLYELYSIIDKFKITYPQSKNCEEIDKCVSLFKNYTRDCNDFINSAFCKALLNFHIYTYTYLSKEKLCTGEILPFTLELKGYTDEDRSFDESDFGTEISQNSVFIAFSVTLVVNNYFI</sequence>
<reference evidence="1 2" key="1">
    <citation type="journal article" date="2012" name="Nat. Genet.">
        <title>Plasmodium cynomolgi genome sequences provide insight into Plasmodium vivax and the monkey malaria clade.</title>
        <authorList>
            <person name="Tachibana S."/>
            <person name="Sullivan S.A."/>
            <person name="Kawai S."/>
            <person name="Nakamura S."/>
            <person name="Kim H.R."/>
            <person name="Goto N."/>
            <person name="Arisue N."/>
            <person name="Palacpac N.M.Q."/>
            <person name="Honma H."/>
            <person name="Yagi M."/>
            <person name="Tougan T."/>
            <person name="Katakai Y."/>
            <person name="Kaneko O."/>
            <person name="Mita T."/>
            <person name="Kita K."/>
            <person name="Yasutomi Y."/>
            <person name="Sutton P.L."/>
            <person name="Shakhbatyan R."/>
            <person name="Horii T."/>
            <person name="Yasunaga T."/>
            <person name="Barnwell J.W."/>
            <person name="Escalante A.A."/>
            <person name="Carlton J.M."/>
            <person name="Tanabe K."/>
        </authorList>
    </citation>
    <scope>NUCLEOTIDE SEQUENCE [LARGE SCALE GENOMIC DNA]</scope>
    <source>
        <strain evidence="1 2">B</strain>
    </source>
</reference>
<dbReference type="KEGG" id="pcy:PCYB_008170"/>
<gene>
    <name evidence="1" type="ORF">PCYB_008170</name>
</gene>
<proteinExistence type="predicted"/>
<dbReference type="EMBL" id="DF158697">
    <property type="protein sequence ID" value="GAB70068.1"/>
    <property type="molecule type" value="Genomic_DNA"/>
</dbReference>
<dbReference type="Proteomes" id="UP000006319">
    <property type="component" value="Unassembled WGS sequence"/>
</dbReference>
<dbReference type="RefSeq" id="XP_004228286.1">
    <property type="nucleotide sequence ID" value="XM_004228238.1"/>
</dbReference>
<dbReference type="OrthoDB" id="10589326at2759"/>
<dbReference type="GeneID" id="14696610"/>
<evidence type="ECO:0000313" key="1">
    <source>
        <dbReference type="EMBL" id="GAB70068.1"/>
    </source>
</evidence>
<evidence type="ECO:0008006" key="3">
    <source>
        <dbReference type="Google" id="ProtNLM"/>
    </source>
</evidence>
<name>K6UP42_PLACD</name>
<organism evidence="1 2">
    <name type="scientific">Plasmodium cynomolgi (strain B)</name>
    <dbReference type="NCBI Taxonomy" id="1120755"/>
    <lineage>
        <taxon>Eukaryota</taxon>
        <taxon>Sar</taxon>
        <taxon>Alveolata</taxon>
        <taxon>Apicomplexa</taxon>
        <taxon>Aconoidasida</taxon>
        <taxon>Haemosporida</taxon>
        <taxon>Plasmodiidae</taxon>
        <taxon>Plasmodium</taxon>
        <taxon>Plasmodium (Plasmodium)</taxon>
    </lineage>
</organism>
<protein>
    <recommendedName>
        <fullName evidence="3">CYIR protein</fullName>
    </recommendedName>
</protein>